<dbReference type="Gene3D" id="3.30.460.90">
    <property type="match status" value="1"/>
</dbReference>
<dbReference type="SUPFAM" id="SSF48403">
    <property type="entry name" value="Ankyrin repeat"/>
    <property type="match status" value="1"/>
</dbReference>
<evidence type="ECO:0008006" key="4">
    <source>
        <dbReference type="Google" id="ProtNLM"/>
    </source>
</evidence>
<dbReference type="InterPro" id="IPR002110">
    <property type="entry name" value="Ankyrin_rpt"/>
</dbReference>
<feature type="non-terminal residue" evidence="2">
    <location>
        <position position="1"/>
    </location>
</feature>
<reference evidence="2 3" key="1">
    <citation type="submission" date="2024-05" db="EMBL/GenBank/DDBJ databases">
        <authorList>
            <person name="Wallberg A."/>
        </authorList>
    </citation>
    <scope>NUCLEOTIDE SEQUENCE [LARGE SCALE GENOMIC DNA]</scope>
</reference>
<comment type="caution">
    <text evidence="2">The sequence shown here is derived from an EMBL/GenBank/DDBJ whole genome shotgun (WGS) entry which is preliminary data.</text>
</comment>
<dbReference type="Proteomes" id="UP001497623">
    <property type="component" value="Unassembled WGS sequence"/>
</dbReference>
<dbReference type="Pfam" id="PF12796">
    <property type="entry name" value="Ank_2"/>
    <property type="match status" value="1"/>
</dbReference>
<dbReference type="EMBL" id="CAXKWB010054118">
    <property type="protein sequence ID" value="CAL4175377.1"/>
    <property type="molecule type" value="Genomic_DNA"/>
</dbReference>
<accession>A0AAV2S908</accession>
<feature type="repeat" description="ANK" evidence="1">
    <location>
        <begin position="375"/>
        <end position="404"/>
    </location>
</feature>
<protein>
    <recommendedName>
        <fullName evidence="4">ANK_REP_REGION domain-containing protein</fullName>
    </recommendedName>
</protein>
<keyword evidence="1" id="KW-0040">ANK repeat</keyword>
<evidence type="ECO:0000256" key="1">
    <source>
        <dbReference type="PROSITE-ProRule" id="PRU00023"/>
    </source>
</evidence>
<dbReference type="PROSITE" id="PS50088">
    <property type="entry name" value="ANK_REPEAT"/>
    <property type="match status" value="1"/>
</dbReference>
<sequence>IILKLFFYFRLPFTLLASLGGARILKKISILKINNLLKIMRFLQAPEKCARIAPPYLTWRIVTLLNQIQRKIPQELKYGDPHMACFQLMIYTWIQIHKGPFCLTLKVTINARNVKITFILEQGGGALSSSPPPLHPRHAPCYDIVTILYQGGSKLIPNPVKIFIRFFNPFLTAGQNNEKIQEQVVEEFNKLEKSIYSARSEAEKAEIKEIALVLVCLYATFTRKWDHHLCNWQDLYCYLVSILQVKSKRDKNLFKSEANIVSKNEDFIWVSIICQELNQFNKGNHNPNEDTSLGFLELLACIEYLNKNIKINESKLNIIQSVKFCKSAYISTSNVLLKSVKLATENNFRTFLHLLLTIGEQKLDIPLNNLIRSLPLHHAAAAGNFSAILYLTLTVGAHVNVLDINNNTPAHLAYMNGYSYIGDYLCKHDQNVELIENNAGQKPKIIHKAFQKYEKMYDIVKDKDATDESVNLNEQIDGLSLTTKLLDYWLSKTKSISFRKIMKNAIVDYSFGEAKLVQSLVVDFAKSIGSKIAEYNPLLKGTLFLVGSAGDKVRLNAPDESDCTWLLDWKNVRVNLEDMSKEDQEMKHYKHIIKAESDDIEIQRLLEGTNLLEEFYKQSVKAISELLPNLDPRISLILPGVKRIGCGVCITLAWAGTRYPMLMVDMDLVPAFRASRPSNFIHPPLTKNIEDPRLDAIIVVQTYIKRGEMRCSTTLEEQVVMQQLSTEQRLVFTTAKLLVSKLKTEKWASKLFQERFTFFSTKQFKLPAPTGFLLKSAFFQELENVPDPEDWEENCIVDRLKDIFYSMCKKDDKDRLHSGLVPSYFSSTIQPPAAGFMAPAIYKFLVDNEEELRKMGDSTFDTNEDEEL</sequence>
<proteinExistence type="predicted"/>
<gene>
    <name evidence="2" type="ORF">MNOR_LOCUS34644</name>
</gene>
<organism evidence="2 3">
    <name type="scientific">Meganyctiphanes norvegica</name>
    <name type="common">Northern krill</name>
    <name type="synonym">Thysanopoda norvegica</name>
    <dbReference type="NCBI Taxonomy" id="48144"/>
    <lineage>
        <taxon>Eukaryota</taxon>
        <taxon>Metazoa</taxon>
        <taxon>Ecdysozoa</taxon>
        <taxon>Arthropoda</taxon>
        <taxon>Crustacea</taxon>
        <taxon>Multicrustacea</taxon>
        <taxon>Malacostraca</taxon>
        <taxon>Eumalacostraca</taxon>
        <taxon>Eucarida</taxon>
        <taxon>Euphausiacea</taxon>
        <taxon>Euphausiidae</taxon>
        <taxon>Meganyctiphanes</taxon>
    </lineage>
</organism>
<dbReference type="Gene3D" id="1.25.40.20">
    <property type="entry name" value="Ankyrin repeat-containing domain"/>
    <property type="match status" value="1"/>
</dbReference>
<keyword evidence="3" id="KW-1185">Reference proteome</keyword>
<name>A0AAV2S908_MEGNR</name>
<feature type="non-terminal residue" evidence="2">
    <location>
        <position position="868"/>
    </location>
</feature>
<evidence type="ECO:0000313" key="3">
    <source>
        <dbReference type="Proteomes" id="UP001497623"/>
    </source>
</evidence>
<dbReference type="AlphaFoldDB" id="A0AAV2S908"/>
<dbReference type="InterPro" id="IPR036770">
    <property type="entry name" value="Ankyrin_rpt-contain_sf"/>
</dbReference>
<evidence type="ECO:0000313" key="2">
    <source>
        <dbReference type="EMBL" id="CAL4175377.1"/>
    </source>
</evidence>